<evidence type="ECO:0000256" key="2">
    <source>
        <dbReference type="ARBA" id="ARBA00022771"/>
    </source>
</evidence>
<proteinExistence type="predicted"/>
<dbReference type="Pfam" id="PF01258">
    <property type="entry name" value="zf-dskA_traR"/>
    <property type="match status" value="1"/>
</dbReference>
<accession>A0A6A7K8Q5</accession>
<dbReference type="GO" id="GO:0008270">
    <property type="term" value="F:zinc ion binding"/>
    <property type="evidence" value="ECO:0007669"/>
    <property type="project" value="UniProtKB-KW"/>
</dbReference>
<dbReference type="AlphaFoldDB" id="A0A6A7K8Q5"/>
<name>A0A6A7K8Q5_9FIRM</name>
<evidence type="ECO:0000256" key="1">
    <source>
        <dbReference type="ARBA" id="ARBA00022723"/>
    </source>
</evidence>
<dbReference type="PIRSF" id="PIRSF006578">
    <property type="entry name" value="FwdE"/>
    <property type="match status" value="1"/>
</dbReference>
<dbReference type="PANTHER" id="PTHR39418:SF1">
    <property type="entry name" value="DEHYDROGENASE"/>
    <property type="match status" value="1"/>
</dbReference>
<reference evidence="6 7" key="1">
    <citation type="submission" date="2019-10" db="EMBL/GenBank/DDBJ databases">
        <title>Alkalibaculum tamaniensis sp.nov., a new alkaliphilic acetogen, isolated on methoxylated aromatics from a mud volcano.</title>
        <authorList>
            <person name="Khomyakova M.A."/>
            <person name="Merkel A.Y."/>
            <person name="Bonch-Osmolovskaya E.A."/>
            <person name="Slobodkin A.I."/>
        </authorList>
    </citation>
    <scope>NUCLEOTIDE SEQUENCE [LARGE SCALE GENOMIC DNA]</scope>
    <source>
        <strain evidence="6 7">M08DMB</strain>
    </source>
</reference>
<gene>
    <name evidence="6" type="ORF">GC105_08285</name>
</gene>
<keyword evidence="2" id="KW-0863">Zinc-finger</keyword>
<keyword evidence="1" id="KW-0479">Metal-binding</keyword>
<keyword evidence="3" id="KW-0862">Zinc</keyword>
<feature type="domain" description="Formylmethanofuran dehydrogenase subunit E" evidence="5">
    <location>
        <begin position="12"/>
        <end position="103"/>
    </location>
</feature>
<dbReference type="Pfam" id="PF02663">
    <property type="entry name" value="FmdE"/>
    <property type="match status" value="1"/>
</dbReference>
<sequence length="175" mass="19991">MNQELWEKCVAFHGHECPGLAIGFKAALGAMEELKLTFSQDEEVVCITENDACGVDAVQVITGCTMGKGNLLYKGTGKMAFTFYERKGKKSVRLMLNQFHKDMDRDQRQKSLLESNYQDIFKVTYPLIDDPQEARIFQTIICEKCQEGAPEHKIRLTDGQKLCLNCYESYTRGWE</sequence>
<protein>
    <submittedName>
        <fullName evidence="6">Formylmethanofuran dehydrogenase</fullName>
    </submittedName>
</protein>
<evidence type="ECO:0000313" key="7">
    <source>
        <dbReference type="Proteomes" id="UP000440004"/>
    </source>
</evidence>
<dbReference type="RefSeq" id="WP_152803588.1">
    <property type="nucleotide sequence ID" value="NZ_WHNX01000010.1"/>
</dbReference>
<dbReference type="Gene3D" id="3.30.1330.130">
    <property type="match status" value="1"/>
</dbReference>
<organism evidence="6 7">
    <name type="scientific">Alkalibaculum sporogenes</name>
    <dbReference type="NCBI Taxonomy" id="2655001"/>
    <lineage>
        <taxon>Bacteria</taxon>
        <taxon>Bacillati</taxon>
        <taxon>Bacillota</taxon>
        <taxon>Clostridia</taxon>
        <taxon>Eubacteriales</taxon>
        <taxon>Eubacteriaceae</taxon>
        <taxon>Alkalibaculum</taxon>
    </lineage>
</organism>
<dbReference type="InterPro" id="IPR053194">
    <property type="entry name" value="tRNA_methyltr_O"/>
</dbReference>
<keyword evidence="7" id="KW-1185">Reference proteome</keyword>
<dbReference type="InterPro" id="IPR026328">
    <property type="entry name" value="FmdE"/>
</dbReference>
<feature type="domain" description="Zinc finger DksA/TraR C4-type" evidence="4">
    <location>
        <begin position="136"/>
        <end position="172"/>
    </location>
</feature>
<dbReference type="SUPFAM" id="SSF143555">
    <property type="entry name" value="FwdE-like"/>
    <property type="match status" value="1"/>
</dbReference>
<evidence type="ECO:0000259" key="4">
    <source>
        <dbReference type="Pfam" id="PF01258"/>
    </source>
</evidence>
<evidence type="ECO:0000313" key="6">
    <source>
        <dbReference type="EMBL" id="MPW25786.1"/>
    </source>
</evidence>
<evidence type="ECO:0000259" key="5">
    <source>
        <dbReference type="Pfam" id="PF02663"/>
    </source>
</evidence>
<evidence type="ECO:0000256" key="3">
    <source>
        <dbReference type="ARBA" id="ARBA00022833"/>
    </source>
</evidence>
<dbReference type="InterPro" id="IPR003814">
    <property type="entry name" value="FmdEsu_dom"/>
</dbReference>
<comment type="caution">
    <text evidence="6">The sequence shown here is derived from an EMBL/GenBank/DDBJ whole genome shotgun (WGS) entry which is preliminary data.</text>
</comment>
<dbReference type="Proteomes" id="UP000440004">
    <property type="component" value="Unassembled WGS sequence"/>
</dbReference>
<dbReference type="EMBL" id="WHNX01000010">
    <property type="protein sequence ID" value="MPW25786.1"/>
    <property type="molecule type" value="Genomic_DNA"/>
</dbReference>
<dbReference type="PANTHER" id="PTHR39418">
    <property type="entry name" value="DEHYDROGENASE-RELATED"/>
    <property type="match status" value="1"/>
</dbReference>
<dbReference type="InterPro" id="IPR000962">
    <property type="entry name" value="Znf_DskA_TraR"/>
</dbReference>